<name>A0A8X7YHY2_POPTO</name>
<keyword evidence="3" id="KW-1185">Reference proteome</keyword>
<organism evidence="2 3">
    <name type="scientific">Populus tomentosa</name>
    <name type="common">Chinese white poplar</name>
    <dbReference type="NCBI Taxonomy" id="118781"/>
    <lineage>
        <taxon>Eukaryota</taxon>
        <taxon>Viridiplantae</taxon>
        <taxon>Streptophyta</taxon>
        <taxon>Embryophyta</taxon>
        <taxon>Tracheophyta</taxon>
        <taxon>Spermatophyta</taxon>
        <taxon>Magnoliopsida</taxon>
        <taxon>eudicotyledons</taxon>
        <taxon>Gunneridae</taxon>
        <taxon>Pentapetalae</taxon>
        <taxon>rosids</taxon>
        <taxon>fabids</taxon>
        <taxon>Malpighiales</taxon>
        <taxon>Salicaceae</taxon>
        <taxon>Saliceae</taxon>
        <taxon>Populus</taxon>
    </lineage>
</organism>
<dbReference type="InterPro" id="IPR003676">
    <property type="entry name" value="SAUR_fam"/>
</dbReference>
<protein>
    <recommendedName>
        <fullName evidence="4">SAUR-like auxin-responsive protein family</fullName>
    </recommendedName>
</protein>
<comment type="similarity">
    <text evidence="1">Belongs to the ARG7 family.</text>
</comment>
<dbReference type="PANTHER" id="PTHR31374:SF15">
    <property type="entry name" value="AUXIN-RESPONSIVE PROTEIN SAUR32-LIKE"/>
    <property type="match status" value="1"/>
</dbReference>
<sequence>MVGQGEEQQRFVIPVIYINHPLFMELLKEAEEEFGFDQEGPITIPCHVEEFRNVQGMIEEEKSSQDHHHQQHHHHHILCFRPERLPRSACSAELRPLSSFCSFSTSNTRSVLGLRILTKSLETLSICPKIDLVKNYEPSLFVFLSGN</sequence>
<dbReference type="EMBL" id="JAAWWB010000023">
    <property type="protein sequence ID" value="KAG6753593.1"/>
    <property type="molecule type" value="Genomic_DNA"/>
</dbReference>
<dbReference type="Pfam" id="PF02519">
    <property type="entry name" value="Auxin_inducible"/>
    <property type="match status" value="1"/>
</dbReference>
<reference evidence="2" key="1">
    <citation type="journal article" date="2020" name="bioRxiv">
        <title>Hybrid origin of Populus tomentosa Carr. identified through genome sequencing and phylogenomic analysis.</title>
        <authorList>
            <person name="An X."/>
            <person name="Gao K."/>
            <person name="Chen Z."/>
            <person name="Li J."/>
            <person name="Yang X."/>
            <person name="Yang X."/>
            <person name="Zhou J."/>
            <person name="Guo T."/>
            <person name="Zhao T."/>
            <person name="Huang S."/>
            <person name="Miao D."/>
            <person name="Khan W.U."/>
            <person name="Rao P."/>
            <person name="Ye M."/>
            <person name="Lei B."/>
            <person name="Liao W."/>
            <person name="Wang J."/>
            <person name="Ji L."/>
            <person name="Li Y."/>
            <person name="Guo B."/>
            <person name="Mustafa N.S."/>
            <person name="Li S."/>
            <person name="Yun Q."/>
            <person name="Keller S.R."/>
            <person name="Mao J."/>
            <person name="Zhang R."/>
            <person name="Strauss S.H."/>
        </authorList>
    </citation>
    <scope>NUCLEOTIDE SEQUENCE</scope>
    <source>
        <strain evidence="2">GM15</strain>
        <tissue evidence="2">Leaf</tissue>
    </source>
</reference>
<dbReference type="AlphaFoldDB" id="A0A8X7YHY2"/>
<comment type="caution">
    <text evidence="2">The sequence shown here is derived from an EMBL/GenBank/DDBJ whole genome shotgun (WGS) entry which is preliminary data.</text>
</comment>
<dbReference type="GO" id="GO:0009733">
    <property type="term" value="P:response to auxin"/>
    <property type="evidence" value="ECO:0007669"/>
    <property type="project" value="InterPro"/>
</dbReference>
<evidence type="ECO:0000313" key="2">
    <source>
        <dbReference type="EMBL" id="KAG6753593.1"/>
    </source>
</evidence>
<proteinExistence type="inferred from homology"/>
<gene>
    <name evidence="2" type="ORF">POTOM_041575</name>
</gene>
<dbReference type="PANTHER" id="PTHR31374">
    <property type="entry name" value="AUXIN-INDUCED PROTEIN-LIKE-RELATED"/>
    <property type="match status" value="1"/>
</dbReference>
<evidence type="ECO:0000313" key="3">
    <source>
        <dbReference type="Proteomes" id="UP000886885"/>
    </source>
</evidence>
<dbReference type="Proteomes" id="UP000886885">
    <property type="component" value="Chromosome 12A"/>
</dbReference>
<dbReference type="OrthoDB" id="1026046at2759"/>
<accession>A0A8X7YHY2</accession>
<evidence type="ECO:0000256" key="1">
    <source>
        <dbReference type="ARBA" id="ARBA00006974"/>
    </source>
</evidence>
<evidence type="ECO:0008006" key="4">
    <source>
        <dbReference type="Google" id="ProtNLM"/>
    </source>
</evidence>